<dbReference type="eggNOG" id="arCOG00715">
    <property type="taxonomic scope" value="Archaea"/>
</dbReference>
<dbReference type="InterPro" id="IPR029060">
    <property type="entry name" value="PIN-like_dom_sf"/>
</dbReference>
<protein>
    <recommendedName>
        <fullName evidence="1">PIN domain-containing protein</fullName>
    </recommendedName>
</protein>
<gene>
    <name evidence="2" type="ordered locus">APE_1209b</name>
</gene>
<dbReference type="EMBL" id="BA000002">
    <property type="protein sequence ID" value="BAF34777.1"/>
    <property type="molecule type" value="Genomic_DNA"/>
</dbReference>
<dbReference type="AlphaFoldDB" id="Q05E24"/>
<dbReference type="SUPFAM" id="SSF88723">
    <property type="entry name" value="PIN domain-like"/>
    <property type="match status" value="1"/>
</dbReference>
<dbReference type="Gene3D" id="3.40.50.1010">
    <property type="entry name" value="5'-nuclease"/>
    <property type="match status" value="1"/>
</dbReference>
<evidence type="ECO:0000259" key="1">
    <source>
        <dbReference type="Pfam" id="PF01850"/>
    </source>
</evidence>
<dbReference type="Proteomes" id="UP000002518">
    <property type="component" value="Chromosome"/>
</dbReference>
<dbReference type="InterPro" id="IPR002716">
    <property type="entry name" value="PIN_dom"/>
</dbReference>
<feature type="domain" description="PIN" evidence="1">
    <location>
        <begin position="5"/>
        <end position="140"/>
    </location>
</feature>
<dbReference type="EnsemblBacteria" id="BAF34777">
    <property type="protein sequence ID" value="BAF34777"/>
    <property type="gene ID" value="APE_1209b"/>
</dbReference>
<dbReference type="Pfam" id="PF01850">
    <property type="entry name" value="PIN"/>
    <property type="match status" value="1"/>
</dbReference>
<organism evidence="2 3">
    <name type="scientific">Aeropyrum pernix (strain ATCC 700893 / DSM 11879 / JCM 9820 / NBRC 100138 / K1)</name>
    <dbReference type="NCBI Taxonomy" id="272557"/>
    <lineage>
        <taxon>Archaea</taxon>
        <taxon>Thermoproteota</taxon>
        <taxon>Thermoprotei</taxon>
        <taxon>Desulfurococcales</taxon>
        <taxon>Desulfurococcaceae</taxon>
        <taxon>Aeropyrum</taxon>
    </lineage>
</organism>
<dbReference type="STRING" id="272557.APE_1209b"/>
<keyword evidence="3" id="KW-1185">Reference proteome</keyword>
<sequence>MRRLFVDANIFIRIIFNREHSLLEYLIGTEPYTSTHLLEEAAYKLIALSIIESEGPVSVYKIGKLFEKGAAEDTIRARLAALDKIAEKLNIIPPTYSDFRESMKISLEYKLLPSDALTVAIMKREEIKEILTLDNDFKQIP</sequence>
<dbReference type="PANTHER" id="PTHR39677:SF4">
    <property type="entry name" value="RIBONUCLEASE VAPC6"/>
    <property type="match status" value="1"/>
</dbReference>
<accession>Q05E24</accession>
<dbReference type="RefSeq" id="WP_010866229.1">
    <property type="nucleotide sequence ID" value="NC_000854.2"/>
</dbReference>
<evidence type="ECO:0000313" key="3">
    <source>
        <dbReference type="Proteomes" id="UP000002518"/>
    </source>
</evidence>
<proteinExistence type="predicted"/>
<name>Q05E24_AERPE</name>
<dbReference type="PANTHER" id="PTHR39677">
    <property type="entry name" value="RIBONUCLEASE VAPC6"/>
    <property type="match status" value="1"/>
</dbReference>
<dbReference type="GeneID" id="1445560"/>
<evidence type="ECO:0000313" key="2">
    <source>
        <dbReference type="EMBL" id="BAF34777.1"/>
    </source>
</evidence>
<dbReference type="KEGG" id="ape:APE_1209b"/>
<reference evidence="2 3" key="1">
    <citation type="journal article" date="1999" name="DNA Res.">
        <title>Complete genome sequence of an aerobic hyper-thermophilic crenarchaeon, Aeropyrum pernix K1.</title>
        <authorList>
            <person name="Kawarabayasi Y."/>
            <person name="Hino Y."/>
            <person name="Horikawa H."/>
            <person name="Yamazaki S."/>
            <person name="Haikawa Y."/>
            <person name="Jin-no K."/>
            <person name="Takahashi M."/>
            <person name="Sekine M."/>
            <person name="Baba S."/>
            <person name="Ankai A."/>
            <person name="Kosugi H."/>
            <person name="Hosoyama A."/>
            <person name="Fukui S."/>
            <person name="Nagai Y."/>
            <person name="Nishijima K."/>
            <person name="Nakazawa H."/>
            <person name="Takamiya M."/>
            <person name="Masuda S."/>
            <person name="Funahashi T."/>
            <person name="Tanaka T."/>
            <person name="Kudoh Y."/>
            <person name="Yamazaki J."/>
            <person name="Kushida N."/>
            <person name="Oguchi A."/>
            <person name="Aoki K."/>
            <person name="Kubota K."/>
            <person name="Nakamura Y."/>
            <person name="Nomura N."/>
            <person name="Sako Y."/>
            <person name="Kikuchi H."/>
        </authorList>
    </citation>
    <scope>NUCLEOTIDE SEQUENCE [LARGE SCALE GENOMIC DNA]</scope>
    <source>
        <strain evidence="3">ATCC 700893 / DSM 11879 / JCM 9820 / NBRC 100138 / K1</strain>
    </source>
</reference>